<proteinExistence type="predicted"/>
<accession>A0ABD0PP71</accession>
<evidence type="ECO:0000256" key="3">
    <source>
        <dbReference type="ARBA" id="ARBA00022989"/>
    </source>
</evidence>
<gene>
    <name evidence="7" type="ORF">M9458_028004</name>
</gene>
<reference evidence="7 8" key="1">
    <citation type="submission" date="2024-05" db="EMBL/GenBank/DDBJ databases">
        <title>Genome sequencing and assembly of Indian major carp, Cirrhinus mrigala (Hamilton, 1822).</title>
        <authorList>
            <person name="Mohindra V."/>
            <person name="Chowdhury L.M."/>
            <person name="Lal K."/>
            <person name="Jena J.K."/>
        </authorList>
    </citation>
    <scope>NUCLEOTIDE SEQUENCE [LARGE SCALE GENOMIC DNA]</scope>
    <source>
        <strain evidence="7">CM1030</strain>
        <tissue evidence="7">Blood</tissue>
    </source>
</reference>
<dbReference type="Proteomes" id="UP001529510">
    <property type="component" value="Unassembled WGS sequence"/>
</dbReference>
<dbReference type="InterPro" id="IPR013057">
    <property type="entry name" value="AA_transpt_TM"/>
</dbReference>
<evidence type="ECO:0000259" key="6">
    <source>
        <dbReference type="Pfam" id="PF01490"/>
    </source>
</evidence>
<dbReference type="EMBL" id="JAMKFB020000014">
    <property type="protein sequence ID" value="KAL0175674.1"/>
    <property type="molecule type" value="Genomic_DNA"/>
</dbReference>
<organism evidence="7 8">
    <name type="scientific">Cirrhinus mrigala</name>
    <name type="common">Mrigala</name>
    <dbReference type="NCBI Taxonomy" id="683832"/>
    <lineage>
        <taxon>Eukaryota</taxon>
        <taxon>Metazoa</taxon>
        <taxon>Chordata</taxon>
        <taxon>Craniata</taxon>
        <taxon>Vertebrata</taxon>
        <taxon>Euteleostomi</taxon>
        <taxon>Actinopterygii</taxon>
        <taxon>Neopterygii</taxon>
        <taxon>Teleostei</taxon>
        <taxon>Ostariophysi</taxon>
        <taxon>Cypriniformes</taxon>
        <taxon>Cyprinidae</taxon>
        <taxon>Labeoninae</taxon>
        <taxon>Labeonini</taxon>
        <taxon>Cirrhinus</taxon>
    </lineage>
</organism>
<sequence>NKMQNPRNFTMVLYLGMGIVTTLYITLGTIGYIGFGEHIRGSITLNLPLC</sequence>
<protein>
    <recommendedName>
        <fullName evidence="6">Amino acid transporter transmembrane domain-containing protein</fullName>
    </recommendedName>
</protein>
<keyword evidence="8" id="KW-1185">Reference proteome</keyword>
<evidence type="ECO:0000256" key="5">
    <source>
        <dbReference type="SAM" id="Phobius"/>
    </source>
</evidence>
<keyword evidence="2 5" id="KW-0812">Transmembrane</keyword>
<evidence type="ECO:0000256" key="2">
    <source>
        <dbReference type="ARBA" id="ARBA00022692"/>
    </source>
</evidence>
<keyword evidence="3 5" id="KW-1133">Transmembrane helix</keyword>
<dbReference type="GO" id="GO:0016020">
    <property type="term" value="C:membrane"/>
    <property type="evidence" value="ECO:0007669"/>
    <property type="project" value="UniProtKB-SubCell"/>
</dbReference>
<feature type="non-terminal residue" evidence="7">
    <location>
        <position position="50"/>
    </location>
</feature>
<evidence type="ECO:0000256" key="1">
    <source>
        <dbReference type="ARBA" id="ARBA00004370"/>
    </source>
</evidence>
<comment type="subcellular location">
    <subcellularLocation>
        <location evidence="1">Membrane</location>
    </subcellularLocation>
</comment>
<feature type="non-terminal residue" evidence="7">
    <location>
        <position position="1"/>
    </location>
</feature>
<evidence type="ECO:0000256" key="4">
    <source>
        <dbReference type="ARBA" id="ARBA00023136"/>
    </source>
</evidence>
<evidence type="ECO:0000313" key="8">
    <source>
        <dbReference type="Proteomes" id="UP001529510"/>
    </source>
</evidence>
<feature type="domain" description="Amino acid transporter transmembrane" evidence="6">
    <location>
        <begin position="1"/>
        <end position="48"/>
    </location>
</feature>
<dbReference type="Pfam" id="PF01490">
    <property type="entry name" value="Aa_trans"/>
    <property type="match status" value="1"/>
</dbReference>
<comment type="caution">
    <text evidence="7">The sequence shown here is derived from an EMBL/GenBank/DDBJ whole genome shotgun (WGS) entry which is preliminary data.</text>
</comment>
<evidence type="ECO:0000313" key="7">
    <source>
        <dbReference type="EMBL" id="KAL0175674.1"/>
    </source>
</evidence>
<keyword evidence="4 5" id="KW-0472">Membrane</keyword>
<name>A0ABD0PP71_CIRMR</name>
<feature type="transmembrane region" description="Helical" evidence="5">
    <location>
        <begin position="12"/>
        <end position="35"/>
    </location>
</feature>
<dbReference type="AlphaFoldDB" id="A0ABD0PP71"/>